<sequence>MLRRRQVLALALLALIGLLGTRVAVGAQLSGGGFVPPDSESARAADVLEQRFAVVATGLVLVVGSRSGDVDAPVVSAAAARLTERLAAEPGVRSVTSYWSARAATLRSGDGRYALVLATLDGDDPTRSDRAGVLAGQLRDVDGPITVGVTGQDVVAAETDERISADLLRAELVAFPAMMLLLGLFLRRVRLALVPVLVGMLAVVGGVAVVGLLAAVTDMSTFTTNIVVGLGLGLSIDYALLVIYRYREELGGPTAPRGRTEAGTGTGVTRESRDAALARAWAASGRTVGFSAATVAVSLLGLAVFPIPFLRSMALAGVAATVFAAVLSLLVLPAVLAAFGTGVLPRRRPAGERHTTLPAHSAWYRLARLVGRRPLLWGGAVTAVLVVLALPLGGVSLGVNDDRNLPASSESRQAAEILRTGFDGRESSPLRVVATGTARAAGTDQSLSDYAVALSEVRGVTRVDGPTGTFADGVRAGEPTAATSRQRAGDAAFWTVIPAVEPISAAGERLVADLRAVPSPFTVRVGGAAADHVDTYDTLMSRLPYAAGFIAVVTFLALLAMFGSVVIPLQALMVNLLSLSATFGVLVWVFQDGHLSGPLDFTATGSIPAAMPVLVFCVAFGVSMDYGVFLLARIKEHHDRTGDHAGAILHGIDRTGAIVTFAALLLATVFAGFVTSSVTAIKLLGFGLALAVLLDACVVRGVLVPAVLRLCGRATWWAPRPLRRPHAHPDPEPHAPRVGTG</sequence>
<dbReference type="Proteomes" id="UP001201873">
    <property type="component" value="Unassembled WGS sequence"/>
</dbReference>
<evidence type="ECO:0000256" key="4">
    <source>
        <dbReference type="ARBA" id="ARBA00022692"/>
    </source>
</evidence>
<evidence type="ECO:0000256" key="1">
    <source>
        <dbReference type="ARBA" id="ARBA00004651"/>
    </source>
</evidence>
<feature type="transmembrane region" description="Helical" evidence="8">
    <location>
        <begin position="680"/>
        <end position="703"/>
    </location>
</feature>
<dbReference type="Gene3D" id="1.20.1640.10">
    <property type="entry name" value="Multidrug efflux transporter AcrB transmembrane domain"/>
    <property type="match status" value="2"/>
</dbReference>
<evidence type="ECO:0000313" key="11">
    <source>
        <dbReference type="Proteomes" id="UP001201873"/>
    </source>
</evidence>
<feature type="transmembrane region" description="Helical" evidence="8">
    <location>
        <begin position="288"/>
        <end position="307"/>
    </location>
</feature>
<name>A0ABT0JZS6_9ACTN</name>
<comment type="similarity">
    <text evidence="2">Belongs to the resistance-nodulation-cell division (RND) (TC 2.A.6) family. MmpL subfamily.</text>
</comment>
<evidence type="ECO:0000259" key="9">
    <source>
        <dbReference type="PROSITE" id="PS50156"/>
    </source>
</evidence>
<evidence type="ECO:0000256" key="5">
    <source>
        <dbReference type="ARBA" id="ARBA00022989"/>
    </source>
</evidence>
<dbReference type="InterPro" id="IPR000731">
    <property type="entry name" value="SSD"/>
</dbReference>
<reference evidence="10 11" key="1">
    <citation type="submission" date="2022-04" db="EMBL/GenBank/DDBJ databases">
        <title>Genome diversity in the genus Frankia.</title>
        <authorList>
            <person name="Carlos-Shanley C."/>
            <person name="Hahn D."/>
        </authorList>
    </citation>
    <scope>NUCLEOTIDE SEQUENCE [LARGE SCALE GENOMIC DNA]</scope>
    <source>
        <strain evidence="10 11">Ag45/Mut15</strain>
    </source>
</reference>
<gene>
    <name evidence="10" type="ORF">MXD59_14925</name>
</gene>
<feature type="transmembrane region" description="Helical" evidence="8">
    <location>
        <begin position="572"/>
        <end position="590"/>
    </location>
</feature>
<feature type="region of interest" description="Disordered" evidence="7">
    <location>
        <begin position="722"/>
        <end position="741"/>
    </location>
</feature>
<dbReference type="EMBL" id="JALKFT010000014">
    <property type="protein sequence ID" value="MCK9877050.1"/>
    <property type="molecule type" value="Genomic_DNA"/>
</dbReference>
<accession>A0ABT0JZS6</accession>
<dbReference type="PROSITE" id="PS50156">
    <property type="entry name" value="SSD"/>
    <property type="match status" value="1"/>
</dbReference>
<dbReference type="InterPro" id="IPR004869">
    <property type="entry name" value="MMPL_dom"/>
</dbReference>
<feature type="transmembrane region" description="Helical" evidence="8">
    <location>
        <begin position="167"/>
        <end position="186"/>
    </location>
</feature>
<evidence type="ECO:0000256" key="8">
    <source>
        <dbReference type="SAM" id="Phobius"/>
    </source>
</evidence>
<evidence type="ECO:0000256" key="3">
    <source>
        <dbReference type="ARBA" id="ARBA00022475"/>
    </source>
</evidence>
<dbReference type="PANTHER" id="PTHR33406">
    <property type="entry name" value="MEMBRANE PROTEIN MJ1562-RELATED"/>
    <property type="match status" value="1"/>
</dbReference>
<keyword evidence="3" id="KW-1003">Cell membrane</keyword>
<keyword evidence="6 8" id="KW-0472">Membrane</keyword>
<feature type="transmembrane region" description="Helical" evidence="8">
    <location>
        <begin position="222"/>
        <end position="244"/>
    </location>
</feature>
<feature type="transmembrane region" description="Helical" evidence="8">
    <location>
        <begin position="193"/>
        <end position="216"/>
    </location>
</feature>
<feature type="transmembrane region" description="Helical" evidence="8">
    <location>
        <begin position="655"/>
        <end position="674"/>
    </location>
</feature>
<dbReference type="PANTHER" id="PTHR33406:SF11">
    <property type="entry name" value="MEMBRANE PROTEIN SCO6666-RELATED"/>
    <property type="match status" value="1"/>
</dbReference>
<feature type="transmembrane region" description="Helical" evidence="8">
    <location>
        <begin position="545"/>
        <end position="565"/>
    </location>
</feature>
<evidence type="ECO:0000256" key="2">
    <source>
        <dbReference type="ARBA" id="ARBA00010157"/>
    </source>
</evidence>
<feature type="transmembrane region" description="Helical" evidence="8">
    <location>
        <begin position="375"/>
        <end position="399"/>
    </location>
</feature>
<keyword evidence="5 8" id="KW-1133">Transmembrane helix</keyword>
<proteinExistence type="inferred from homology"/>
<feature type="transmembrane region" description="Helical" evidence="8">
    <location>
        <begin position="313"/>
        <end position="339"/>
    </location>
</feature>
<feature type="transmembrane region" description="Helical" evidence="8">
    <location>
        <begin position="610"/>
        <end position="634"/>
    </location>
</feature>
<dbReference type="Pfam" id="PF03176">
    <property type="entry name" value="MMPL"/>
    <property type="match status" value="2"/>
</dbReference>
<feature type="domain" description="SSD" evidence="9">
    <location>
        <begin position="188"/>
        <end position="338"/>
    </location>
</feature>
<dbReference type="RefSeq" id="WP_248825346.1">
    <property type="nucleotide sequence ID" value="NZ_JALKFT010000014.1"/>
</dbReference>
<organism evidence="10 11">
    <name type="scientific">Frankia umida</name>
    <dbReference type="NCBI Taxonomy" id="573489"/>
    <lineage>
        <taxon>Bacteria</taxon>
        <taxon>Bacillati</taxon>
        <taxon>Actinomycetota</taxon>
        <taxon>Actinomycetes</taxon>
        <taxon>Frankiales</taxon>
        <taxon>Frankiaceae</taxon>
        <taxon>Frankia</taxon>
    </lineage>
</organism>
<comment type="caution">
    <text evidence="10">The sequence shown here is derived from an EMBL/GenBank/DDBJ whole genome shotgun (WGS) entry which is preliminary data.</text>
</comment>
<comment type="subcellular location">
    <subcellularLocation>
        <location evidence="1">Cell membrane</location>
        <topology evidence="1">Multi-pass membrane protein</topology>
    </subcellularLocation>
</comment>
<dbReference type="SUPFAM" id="SSF82866">
    <property type="entry name" value="Multidrug efflux transporter AcrB transmembrane domain"/>
    <property type="match status" value="2"/>
</dbReference>
<keyword evidence="11" id="KW-1185">Reference proteome</keyword>
<dbReference type="InterPro" id="IPR050545">
    <property type="entry name" value="Mycobact_MmpL"/>
</dbReference>
<protein>
    <submittedName>
        <fullName evidence="10">MMPL family transporter</fullName>
    </submittedName>
</protein>
<keyword evidence="4 8" id="KW-0812">Transmembrane</keyword>
<evidence type="ECO:0000256" key="7">
    <source>
        <dbReference type="SAM" id="MobiDB-lite"/>
    </source>
</evidence>
<evidence type="ECO:0000313" key="10">
    <source>
        <dbReference type="EMBL" id="MCK9877050.1"/>
    </source>
</evidence>
<evidence type="ECO:0000256" key="6">
    <source>
        <dbReference type="ARBA" id="ARBA00023136"/>
    </source>
</evidence>